<dbReference type="NCBIfam" id="NF033480">
    <property type="entry name" value="bifunc_MprF"/>
    <property type="match status" value="1"/>
</dbReference>
<dbReference type="RefSeq" id="WP_086485918.1">
    <property type="nucleotide sequence ID" value="NZ_CP022745.1"/>
</dbReference>
<evidence type="ECO:0000256" key="3">
    <source>
        <dbReference type="ARBA" id="ARBA00022692"/>
    </source>
</evidence>
<keyword evidence="5 6" id="KW-0472">Membrane</keyword>
<dbReference type="PANTHER" id="PTHR34697">
    <property type="entry name" value="PHOSPHATIDYLGLYCEROL LYSYLTRANSFERASE"/>
    <property type="match status" value="1"/>
</dbReference>
<dbReference type="SUPFAM" id="SSF55729">
    <property type="entry name" value="Acyl-CoA N-acyltransferases (Nat)"/>
    <property type="match status" value="1"/>
</dbReference>
<reference evidence="8 9" key="1">
    <citation type="submission" date="2017-08" db="EMBL/GenBank/DDBJ databases">
        <title>Whole Genome Sequence of Sphingobium hydrophobicum C1: Insights into Adaption to the Electronic-waste Contaminated Sediment.</title>
        <authorList>
            <person name="Song D."/>
            <person name="Chen X."/>
            <person name="Xu M."/>
        </authorList>
    </citation>
    <scope>NUCLEOTIDE SEQUENCE [LARGE SCALE GENOMIC DNA]</scope>
    <source>
        <strain evidence="8 9">C1</strain>
    </source>
</reference>
<keyword evidence="4 6" id="KW-1133">Transmembrane helix</keyword>
<comment type="subcellular location">
    <subcellularLocation>
        <location evidence="1">Cell membrane</location>
        <topology evidence="1">Multi-pass membrane protein</topology>
    </subcellularLocation>
</comment>
<feature type="transmembrane region" description="Helical" evidence="6">
    <location>
        <begin position="186"/>
        <end position="203"/>
    </location>
</feature>
<keyword evidence="2" id="KW-1003">Cell membrane</keyword>
<dbReference type="EMBL" id="CP022745">
    <property type="protein sequence ID" value="ASY44372.1"/>
    <property type="molecule type" value="Genomic_DNA"/>
</dbReference>
<evidence type="ECO:0000256" key="5">
    <source>
        <dbReference type="ARBA" id="ARBA00023136"/>
    </source>
</evidence>
<name>A0A249MSU9_SPHXE</name>
<feature type="transmembrane region" description="Helical" evidence="6">
    <location>
        <begin position="141"/>
        <end position="166"/>
    </location>
</feature>
<dbReference type="GO" id="GO:0005886">
    <property type="term" value="C:plasma membrane"/>
    <property type="evidence" value="ECO:0007669"/>
    <property type="project" value="UniProtKB-SubCell"/>
</dbReference>
<evidence type="ECO:0000313" key="9">
    <source>
        <dbReference type="Proteomes" id="UP000217141"/>
    </source>
</evidence>
<sequence length="864" mass="93346">MDAATGVKNSMTDRTMAGHPFQRYRMALSVGIVILLAALGFVALDHLLQEVHLHQVRAAWHALPTTGLLAAAALTAISYLTLTLYDVSALRAIGRPLPYRTAALASFTSYTLSHNLGLSLLTGGSARYRIYTAAGLSLSDIARVVTIASATFWSGVFVLAGAMLVWRPQMMAIGALAGSTDLLRGLGIALLLAIAGLAVWAGRRGRTIRLRGWSVPVPPATGILAQIGIGTMDIAAASAALFVLVPGIGLDQWPAFFIGYTLAIIAVLITHVPGGIGVFEAVMLAALPGTGRPELVAALLAYRLIYYIAPLLLAVAIVLFQAGSRWHRPIARTLGGMRVVASGLAPMMMAALVFLGGAVLLVSGSLPTVPGRAATLSTLLPLPFTEISHLAGSLVGAALLILSSGLYRRLDGAFWLTRLLLIAGAAFSLLKGLDYEEAVVMLLIAGALQWTRPAFYRQTHLLAEAFSPGWLATVAVMVGLSIWIGFFAYKHVDYQNDLWWQFARRGDASRFLRASFAVAILLAGVAFLRLFRPAAPVRQDINAAIGPSEAAMALAQRTDANLALTGDKRFLLSATGQSFLMYQIRGHSWIVMGDPVGAESEWSDLLWTFREQVDAAQGRLLLYQISAAALPLAIELGLQITKYGEEAHVPLDRFTLDGPDAKPLRYAERRATREGATFDIVPAEKLAGVMDELADISAHWLAAKRHREKGFSVGRFDPAYMAHFDCAVVRVQGRIVAFANIWKTQDRSELSVDLMRHRDDMPYGTMDFLFVHLMQWGQAQGYGWFNLGMAPLSGLEARRLAPLWSRLGAMLYQHGNALYGFEGLRAYKEKFSPEWDARFVAGPQGLTFARTLIDLQALVGSGGG</sequence>
<dbReference type="Proteomes" id="UP000217141">
    <property type="component" value="Chromosome I"/>
</dbReference>
<gene>
    <name evidence="8" type="ORF">CJD35_07880</name>
</gene>
<evidence type="ECO:0000256" key="2">
    <source>
        <dbReference type="ARBA" id="ARBA00022475"/>
    </source>
</evidence>
<feature type="transmembrane region" description="Helical" evidence="6">
    <location>
        <begin position="64"/>
        <end position="85"/>
    </location>
</feature>
<evidence type="ECO:0000313" key="8">
    <source>
        <dbReference type="EMBL" id="ASY44372.1"/>
    </source>
</evidence>
<evidence type="ECO:0000256" key="4">
    <source>
        <dbReference type="ARBA" id="ARBA00022989"/>
    </source>
</evidence>
<keyword evidence="8" id="KW-0808">Transferase</keyword>
<dbReference type="InterPro" id="IPR051211">
    <property type="entry name" value="PG_lysyltransferase"/>
</dbReference>
<dbReference type="PANTHER" id="PTHR34697:SF2">
    <property type="entry name" value="PHOSPHATIDYLGLYCEROL LYSYLTRANSFERASE"/>
    <property type="match status" value="1"/>
</dbReference>
<feature type="transmembrane region" description="Helical" evidence="6">
    <location>
        <begin position="470"/>
        <end position="489"/>
    </location>
</feature>
<proteinExistence type="predicted"/>
<evidence type="ECO:0000256" key="6">
    <source>
        <dbReference type="SAM" id="Phobius"/>
    </source>
</evidence>
<evidence type="ECO:0000259" key="7">
    <source>
        <dbReference type="Pfam" id="PF09924"/>
    </source>
</evidence>
<dbReference type="GO" id="GO:0055091">
    <property type="term" value="P:phospholipid homeostasis"/>
    <property type="evidence" value="ECO:0007669"/>
    <property type="project" value="TreeGrafter"/>
</dbReference>
<feature type="transmembrane region" description="Helical" evidence="6">
    <location>
        <begin position="419"/>
        <end position="450"/>
    </location>
</feature>
<feature type="transmembrane region" description="Helical" evidence="6">
    <location>
        <begin position="344"/>
        <end position="367"/>
    </location>
</feature>
<feature type="transmembrane region" description="Helical" evidence="6">
    <location>
        <begin position="223"/>
        <end position="245"/>
    </location>
</feature>
<protein>
    <submittedName>
        <fullName evidence="8">GNAT family N-acetyltransferase</fullName>
    </submittedName>
</protein>
<feature type="transmembrane region" description="Helical" evidence="6">
    <location>
        <begin position="510"/>
        <end position="531"/>
    </location>
</feature>
<organism evidence="8 9">
    <name type="scientific">Sphingobium xenophagum</name>
    <dbReference type="NCBI Taxonomy" id="121428"/>
    <lineage>
        <taxon>Bacteria</taxon>
        <taxon>Pseudomonadati</taxon>
        <taxon>Pseudomonadota</taxon>
        <taxon>Alphaproteobacteria</taxon>
        <taxon>Sphingomonadales</taxon>
        <taxon>Sphingomonadaceae</taxon>
        <taxon>Sphingobium</taxon>
    </lineage>
</organism>
<dbReference type="AlphaFoldDB" id="A0A249MSU9"/>
<feature type="transmembrane region" description="Helical" evidence="6">
    <location>
        <begin position="97"/>
        <end position="121"/>
    </location>
</feature>
<feature type="transmembrane region" description="Helical" evidence="6">
    <location>
        <begin position="304"/>
        <end position="323"/>
    </location>
</feature>
<feature type="transmembrane region" description="Helical" evidence="6">
    <location>
        <begin position="24"/>
        <end position="44"/>
    </location>
</feature>
<evidence type="ECO:0000256" key="1">
    <source>
        <dbReference type="ARBA" id="ARBA00004651"/>
    </source>
</evidence>
<accession>A0A249MSU9</accession>
<dbReference type="GO" id="GO:0016755">
    <property type="term" value="F:aminoacyltransferase activity"/>
    <property type="evidence" value="ECO:0007669"/>
    <property type="project" value="TreeGrafter"/>
</dbReference>
<feature type="transmembrane region" description="Helical" evidence="6">
    <location>
        <begin position="387"/>
        <end position="407"/>
    </location>
</feature>
<dbReference type="KEGG" id="shyd:CJD35_07880"/>
<feature type="transmembrane region" description="Helical" evidence="6">
    <location>
        <begin position="257"/>
        <end position="284"/>
    </location>
</feature>
<dbReference type="InterPro" id="IPR016181">
    <property type="entry name" value="Acyl_CoA_acyltransferase"/>
</dbReference>
<dbReference type="InterPro" id="IPR024320">
    <property type="entry name" value="LPG_synthase_C"/>
</dbReference>
<dbReference type="Pfam" id="PF09924">
    <property type="entry name" value="LPG_synthase_C"/>
    <property type="match status" value="1"/>
</dbReference>
<feature type="domain" description="Phosphatidylglycerol lysyltransferase C-terminal" evidence="7">
    <location>
        <begin position="556"/>
        <end position="841"/>
    </location>
</feature>
<keyword evidence="3 6" id="KW-0812">Transmembrane</keyword>